<dbReference type="GO" id="GO:0022857">
    <property type="term" value="F:transmembrane transporter activity"/>
    <property type="evidence" value="ECO:0007669"/>
    <property type="project" value="InterPro"/>
</dbReference>
<keyword evidence="4 6" id="KW-1133">Transmembrane helix</keyword>
<protein>
    <recommendedName>
        <fullName evidence="7">Major facilitator superfamily (MFS) profile domain-containing protein</fullName>
    </recommendedName>
</protein>
<evidence type="ECO:0000256" key="3">
    <source>
        <dbReference type="ARBA" id="ARBA00022692"/>
    </source>
</evidence>
<evidence type="ECO:0000256" key="1">
    <source>
        <dbReference type="ARBA" id="ARBA00004141"/>
    </source>
</evidence>
<dbReference type="InterPro" id="IPR001958">
    <property type="entry name" value="Tet-R_TetA/multi-R_MdtG-like"/>
</dbReference>
<dbReference type="SUPFAM" id="SSF103473">
    <property type="entry name" value="MFS general substrate transporter"/>
    <property type="match status" value="1"/>
</dbReference>
<keyword evidence="2" id="KW-0813">Transport</keyword>
<keyword evidence="9" id="KW-1185">Reference proteome</keyword>
<sequence>MMQLVLIIVRTSLEGACMQGSALSYPGSTMGTVSTHRIIYFMGFLDLLGVSLILPLILPVVNSLGASHITAGCITSLYGAIQLLSSPLAGWWSDGIGRRPVLLVCTLATALSYVLLGASSSLLVIVIARVIAGVFKHSQTMCRAVLVDVTRVQDRSHVFGTFNATSSMGFIVGPMLGGHLSELHNGFTVVCNLAAALFIVDFVLCWLFIPEKANNQSRVEAKTPTNQPRQSRSLIHDIEWSIFWDVFLIRFFLSFSSLVYRSNFSLLIKENFGASPKVIGYLISFQGIISATAGFLTGRVSKLYHNSSQELFHSSILLCLALFGLTVAPSLPFLLICLVPLCISTAVIRVSSTAVTIGRCRPSQVGSITGFGQSIASVARMVTPIVAGAAQQTSLYGPGLIGTVAAAVGATFAGFVSREVKLKEL</sequence>
<dbReference type="PROSITE" id="PS50850">
    <property type="entry name" value="MFS"/>
    <property type="match status" value="1"/>
</dbReference>
<comment type="subcellular location">
    <subcellularLocation>
        <location evidence="1">Membrane</location>
        <topology evidence="1">Multi-pass membrane protein</topology>
    </subcellularLocation>
</comment>
<name>A0AAW0UTJ8_SCYPA</name>
<evidence type="ECO:0000256" key="2">
    <source>
        <dbReference type="ARBA" id="ARBA00022448"/>
    </source>
</evidence>
<dbReference type="PANTHER" id="PTHR23504:SF14">
    <property type="entry name" value="MAJOR FACILITATOR SUPERFAMILY DOMAIN-CONTAINING PROTEIN 9"/>
    <property type="match status" value="1"/>
</dbReference>
<proteinExistence type="predicted"/>
<dbReference type="InterPro" id="IPR036259">
    <property type="entry name" value="MFS_trans_sf"/>
</dbReference>
<dbReference type="PANTHER" id="PTHR23504">
    <property type="entry name" value="MAJOR FACILITATOR SUPERFAMILY DOMAIN-CONTAINING PROTEIN 10"/>
    <property type="match status" value="1"/>
</dbReference>
<dbReference type="AlphaFoldDB" id="A0AAW0UTJ8"/>
<evidence type="ECO:0000259" key="7">
    <source>
        <dbReference type="PROSITE" id="PS50850"/>
    </source>
</evidence>
<keyword evidence="3 6" id="KW-0812">Transmembrane</keyword>
<dbReference type="CDD" id="cd17390">
    <property type="entry name" value="MFS_MFSD9"/>
    <property type="match status" value="1"/>
</dbReference>
<feature type="transmembrane region" description="Helical" evidence="6">
    <location>
        <begin position="38"/>
        <end position="61"/>
    </location>
</feature>
<feature type="transmembrane region" description="Helical" evidence="6">
    <location>
        <begin position="187"/>
        <end position="209"/>
    </location>
</feature>
<dbReference type="Gene3D" id="1.20.1250.20">
    <property type="entry name" value="MFS general substrate transporter like domains"/>
    <property type="match status" value="1"/>
</dbReference>
<dbReference type="PROSITE" id="PS00216">
    <property type="entry name" value="SUGAR_TRANSPORT_1"/>
    <property type="match status" value="1"/>
</dbReference>
<evidence type="ECO:0000256" key="6">
    <source>
        <dbReference type="SAM" id="Phobius"/>
    </source>
</evidence>
<reference evidence="8 9" key="1">
    <citation type="submission" date="2023-03" db="EMBL/GenBank/DDBJ databases">
        <title>High-quality genome of Scylla paramamosain provides insights in environmental adaptation.</title>
        <authorList>
            <person name="Zhang L."/>
        </authorList>
    </citation>
    <scope>NUCLEOTIDE SEQUENCE [LARGE SCALE GENOMIC DNA]</scope>
    <source>
        <strain evidence="8">LZ_2023a</strain>
        <tissue evidence="8">Muscle</tissue>
    </source>
</reference>
<dbReference type="Proteomes" id="UP001487740">
    <property type="component" value="Unassembled WGS sequence"/>
</dbReference>
<dbReference type="EMBL" id="JARAKH010000007">
    <property type="protein sequence ID" value="KAK8402984.1"/>
    <property type="molecule type" value="Genomic_DNA"/>
</dbReference>
<organism evidence="8 9">
    <name type="scientific">Scylla paramamosain</name>
    <name type="common">Mud crab</name>
    <dbReference type="NCBI Taxonomy" id="85552"/>
    <lineage>
        <taxon>Eukaryota</taxon>
        <taxon>Metazoa</taxon>
        <taxon>Ecdysozoa</taxon>
        <taxon>Arthropoda</taxon>
        <taxon>Crustacea</taxon>
        <taxon>Multicrustacea</taxon>
        <taxon>Malacostraca</taxon>
        <taxon>Eumalacostraca</taxon>
        <taxon>Eucarida</taxon>
        <taxon>Decapoda</taxon>
        <taxon>Pleocyemata</taxon>
        <taxon>Brachyura</taxon>
        <taxon>Eubrachyura</taxon>
        <taxon>Portunoidea</taxon>
        <taxon>Portunidae</taxon>
        <taxon>Portuninae</taxon>
        <taxon>Scylla</taxon>
    </lineage>
</organism>
<dbReference type="InterPro" id="IPR005829">
    <property type="entry name" value="Sugar_transporter_CS"/>
</dbReference>
<feature type="transmembrane region" description="Helical" evidence="6">
    <location>
        <begin position="113"/>
        <end position="135"/>
    </location>
</feature>
<feature type="transmembrane region" description="Helical" evidence="6">
    <location>
        <begin position="396"/>
        <end position="416"/>
    </location>
</feature>
<keyword evidence="5 6" id="KW-0472">Membrane</keyword>
<comment type="caution">
    <text evidence="8">The sequence shown here is derived from an EMBL/GenBank/DDBJ whole genome shotgun (WGS) entry which is preliminary data.</text>
</comment>
<feature type="transmembrane region" description="Helical" evidence="6">
    <location>
        <begin position="156"/>
        <end position="175"/>
    </location>
</feature>
<dbReference type="GO" id="GO:0016020">
    <property type="term" value="C:membrane"/>
    <property type="evidence" value="ECO:0007669"/>
    <property type="project" value="UniProtKB-SubCell"/>
</dbReference>
<evidence type="ECO:0000313" key="9">
    <source>
        <dbReference type="Proteomes" id="UP001487740"/>
    </source>
</evidence>
<feature type="transmembrane region" description="Helical" evidence="6">
    <location>
        <begin position="278"/>
        <end position="298"/>
    </location>
</feature>
<dbReference type="PRINTS" id="PR01035">
    <property type="entry name" value="TCRTETA"/>
</dbReference>
<accession>A0AAW0UTJ8</accession>
<evidence type="ECO:0000256" key="5">
    <source>
        <dbReference type="ARBA" id="ARBA00023136"/>
    </source>
</evidence>
<evidence type="ECO:0000313" key="8">
    <source>
        <dbReference type="EMBL" id="KAK8402984.1"/>
    </source>
</evidence>
<evidence type="ECO:0000256" key="4">
    <source>
        <dbReference type="ARBA" id="ARBA00022989"/>
    </source>
</evidence>
<dbReference type="InterPro" id="IPR011701">
    <property type="entry name" value="MFS"/>
</dbReference>
<gene>
    <name evidence="8" type="ORF">O3P69_000908</name>
</gene>
<dbReference type="InterPro" id="IPR020846">
    <property type="entry name" value="MFS_dom"/>
</dbReference>
<dbReference type="Pfam" id="PF07690">
    <property type="entry name" value="MFS_1"/>
    <property type="match status" value="1"/>
</dbReference>
<feature type="domain" description="Major facilitator superfamily (MFS) profile" evidence="7">
    <location>
        <begin position="35"/>
        <end position="421"/>
    </location>
</feature>